<protein>
    <recommendedName>
        <fullName evidence="4">Glycerophosphoryl diester phosphodiesterase membrane domain-containing protein</fullName>
    </recommendedName>
</protein>
<comment type="caution">
    <text evidence="2">The sequence shown here is derived from an EMBL/GenBank/DDBJ whole genome shotgun (WGS) entry which is preliminary data.</text>
</comment>
<name>A0A3S0H5F0_9BACT</name>
<organism evidence="2 3">
    <name type="scientific">Hymenobacter gummosus</name>
    <dbReference type="NCBI Taxonomy" id="1776032"/>
    <lineage>
        <taxon>Bacteria</taxon>
        <taxon>Pseudomonadati</taxon>
        <taxon>Bacteroidota</taxon>
        <taxon>Cytophagia</taxon>
        <taxon>Cytophagales</taxon>
        <taxon>Hymenobacteraceae</taxon>
        <taxon>Hymenobacter</taxon>
    </lineage>
</organism>
<dbReference type="RefSeq" id="WP_126693097.1">
    <property type="nucleotide sequence ID" value="NZ_RXOF01000005.1"/>
</dbReference>
<dbReference type="OrthoDB" id="1049480at2"/>
<feature type="transmembrane region" description="Helical" evidence="1">
    <location>
        <begin position="202"/>
        <end position="224"/>
    </location>
</feature>
<sequence>MADFAAPLSAPAAPPAPAFDHPADFYQVRDFGQKWEAAAQLLRRHGRPLLLALLCFVLPLLLLSLIVQTYGVSFLKNWTDNPQPVSSFSRATWMYMGVAYAGLALRLLAGTLATSLVYGLLRQLLAAAEAREPVQPSVRDIWRAAPLGRYLLQSLGASLLLMLGLLLLLFPGLYVLAASVLLPGVLSFERRGLGRAFELMKGASWSTLGVALIPIGVSLAFLWLPQLLISRLVGQEVLPTSPLWVYGLRAALVLVELVLHPAIDVMQGFHYFSLVEARESTGLAWRALILGQQPAPPAPTPDDSRYVPLY</sequence>
<evidence type="ECO:0000256" key="1">
    <source>
        <dbReference type="SAM" id="Phobius"/>
    </source>
</evidence>
<keyword evidence="3" id="KW-1185">Reference proteome</keyword>
<dbReference type="AlphaFoldDB" id="A0A3S0H5F0"/>
<feature type="transmembrane region" description="Helical" evidence="1">
    <location>
        <begin position="159"/>
        <end position="182"/>
    </location>
</feature>
<evidence type="ECO:0000313" key="2">
    <source>
        <dbReference type="EMBL" id="RTQ50046.1"/>
    </source>
</evidence>
<evidence type="ECO:0000313" key="3">
    <source>
        <dbReference type="Proteomes" id="UP000282184"/>
    </source>
</evidence>
<keyword evidence="1" id="KW-1133">Transmembrane helix</keyword>
<gene>
    <name evidence="2" type="ORF">EJV47_10410</name>
</gene>
<proteinExistence type="predicted"/>
<keyword evidence="1" id="KW-0472">Membrane</keyword>
<reference evidence="2 3" key="1">
    <citation type="submission" date="2018-12" db="EMBL/GenBank/DDBJ databases">
        <title>Hymenobacter gummosus sp. nov., isolated from a spring.</title>
        <authorList>
            <person name="Nie L."/>
        </authorList>
    </citation>
    <scope>NUCLEOTIDE SEQUENCE [LARGE SCALE GENOMIC DNA]</scope>
    <source>
        <strain evidence="2 3">KCTC 52166</strain>
    </source>
</reference>
<feature type="transmembrane region" description="Helical" evidence="1">
    <location>
        <begin position="49"/>
        <end position="73"/>
    </location>
</feature>
<evidence type="ECO:0008006" key="4">
    <source>
        <dbReference type="Google" id="ProtNLM"/>
    </source>
</evidence>
<accession>A0A3S0H5F0</accession>
<dbReference type="EMBL" id="RXOF01000005">
    <property type="protein sequence ID" value="RTQ50046.1"/>
    <property type="molecule type" value="Genomic_DNA"/>
</dbReference>
<dbReference type="Proteomes" id="UP000282184">
    <property type="component" value="Unassembled WGS sequence"/>
</dbReference>
<feature type="transmembrane region" description="Helical" evidence="1">
    <location>
        <begin position="93"/>
        <end position="121"/>
    </location>
</feature>
<keyword evidence="1" id="KW-0812">Transmembrane</keyword>